<keyword evidence="5" id="KW-0732">Signal</keyword>
<evidence type="ECO:0000259" key="7">
    <source>
        <dbReference type="PROSITE" id="PS51695"/>
    </source>
</evidence>
<dbReference type="Pfam" id="PF18911">
    <property type="entry name" value="PKD_4"/>
    <property type="match status" value="1"/>
</dbReference>
<feature type="region of interest" description="Disordered" evidence="4">
    <location>
        <begin position="144"/>
        <end position="170"/>
    </location>
</feature>
<dbReference type="InterPro" id="IPR023828">
    <property type="entry name" value="Peptidase_S8_Ser-AS"/>
</dbReference>
<dbReference type="GO" id="GO:0004252">
    <property type="term" value="F:serine-type endopeptidase activity"/>
    <property type="evidence" value="ECO:0007669"/>
    <property type="project" value="InterPro"/>
</dbReference>
<evidence type="ECO:0000259" key="6">
    <source>
        <dbReference type="PROSITE" id="PS50093"/>
    </source>
</evidence>
<dbReference type="RefSeq" id="WP_073388771.1">
    <property type="nucleotide sequence ID" value="NZ_FQVU01000002.1"/>
</dbReference>
<dbReference type="PANTHER" id="PTHR14218:SF15">
    <property type="entry name" value="TRIPEPTIDYL-PEPTIDASE 1"/>
    <property type="match status" value="1"/>
</dbReference>
<feature type="domain" description="PKD" evidence="6">
    <location>
        <begin position="556"/>
        <end position="605"/>
    </location>
</feature>
<dbReference type="PROSITE" id="PS51695">
    <property type="entry name" value="SEDOLISIN"/>
    <property type="match status" value="1"/>
</dbReference>
<dbReference type="PROSITE" id="PS50093">
    <property type="entry name" value="PKD"/>
    <property type="match status" value="1"/>
</dbReference>
<dbReference type="Gene3D" id="2.60.40.10">
    <property type="entry name" value="Immunoglobulins"/>
    <property type="match status" value="1"/>
</dbReference>
<keyword evidence="2" id="KW-0378">Hydrolase</keyword>
<keyword evidence="1" id="KW-0645">Protease</keyword>
<dbReference type="STRING" id="1206085.SAMN05443575_1799"/>
<evidence type="ECO:0000256" key="3">
    <source>
        <dbReference type="ARBA" id="ARBA00022825"/>
    </source>
</evidence>
<evidence type="ECO:0000256" key="1">
    <source>
        <dbReference type="ARBA" id="ARBA00022670"/>
    </source>
</evidence>
<dbReference type="InterPro" id="IPR000209">
    <property type="entry name" value="Peptidase_S8/S53_dom"/>
</dbReference>
<dbReference type="GO" id="GO:0008240">
    <property type="term" value="F:tripeptidyl-peptidase activity"/>
    <property type="evidence" value="ECO:0007669"/>
    <property type="project" value="TreeGrafter"/>
</dbReference>
<dbReference type="SUPFAM" id="SSF49299">
    <property type="entry name" value="PKD domain"/>
    <property type="match status" value="1"/>
</dbReference>
<dbReference type="CDD" id="cd04056">
    <property type="entry name" value="Peptidases_S53"/>
    <property type="match status" value="1"/>
</dbReference>
<dbReference type="GO" id="GO:0005975">
    <property type="term" value="P:carbohydrate metabolic process"/>
    <property type="evidence" value="ECO:0007669"/>
    <property type="project" value="UniProtKB-ARBA"/>
</dbReference>
<dbReference type="Gene3D" id="3.40.50.200">
    <property type="entry name" value="Peptidase S8/S53 domain"/>
    <property type="match status" value="1"/>
</dbReference>
<name>A0A1M5I8D6_9ACTN</name>
<evidence type="ECO:0000313" key="9">
    <source>
        <dbReference type="Proteomes" id="UP000186132"/>
    </source>
</evidence>
<gene>
    <name evidence="8" type="ORF">SAMN05443575_1799</name>
</gene>
<dbReference type="Pfam" id="PF00082">
    <property type="entry name" value="Peptidase_S8"/>
    <property type="match status" value="1"/>
</dbReference>
<dbReference type="PROSITE" id="PS00138">
    <property type="entry name" value="SUBTILASE_SER"/>
    <property type="match status" value="1"/>
</dbReference>
<sequence>MRTTPARVVVAAVAALLGATALSAIAPTASGAAPSAASSASSGTATRYAVVRPLCATPSDPSAMRCFALERVDVARGTAGAHAYRPTASHGPKGGYAPKALAGAYGFDPKVNRRSLTVGIVLWHDAPTVLHDLNRFDHHYGLPSETSRSFRKVNERGKASPLPKRDKDAAGEVALDTQAVRAVCNTCRILLVEADGPYDSDLANAENTAVRLGADIVTNSFGAPEHKVSTRTRKAFDHPGVAVIASTGDSGWYGWDWTNYTSARNGLVDGDDAASFPSSSPTVVAVGGTTLRLDSRNHRTSETVWNGNGAHDATGHLRRSAMGASGGGCSKYYTAPSWQAHAAGYASAGCKGRRLATDVALLADPMTGFDVYDSYGSKGWVTVGGTSLSAPLAAGMYALAGGPRGSRYPATALYGNAAAHASTRYDVKVGGNGFCGTDTTAACSSAVADYTSTSHAYANVDRRNPNNIYDNEAGLLDCSFARDGEAVPAARDRECNATTGFDGPTGVGTPRATKLFKRTDPAVAIKHSSPVRAKKSRSYRAIVREPLPRTKVTKLTWKWGDRRTTTSTKGSVHHTYKKKGTYTVTLTVRDSRHQASVVTQRVVVR</sequence>
<keyword evidence="3" id="KW-0720">Serine protease</keyword>
<dbReference type="OrthoDB" id="151889at2"/>
<accession>A0A1M5I8D6</accession>
<dbReference type="InterPro" id="IPR035986">
    <property type="entry name" value="PKD_dom_sf"/>
</dbReference>
<evidence type="ECO:0000256" key="4">
    <source>
        <dbReference type="SAM" id="MobiDB-lite"/>
    </source>
</evidence>
<reference evidence="8 9" key="1">
    <citation type="submission" date="2016-11" db="EMBL/GenBank/DDBJ databases">
        <authorList>
            <person name="Jaros S."/>
            <person name="Januszkiewicz K."/>
            <person name="Wedrychowicz H."/>
        </authorList>
    </citation>
    <scope>NUCLEOTIDE SEQUENCE [LARGE SCALE GENOMIC DNA]</scope>
    <source>
        <strain evidence="8 9">DSM 45627</strain>
    </source>
</reference>
<proteinExistence type="predicted"/>
<dbReference type="AlphaFoldDB" id="A0A1M5I8D6"/>
<dbReference type="PANTHER" id="PTHR14218">
    <property type="entry name" value="PROTEASE S8 TRIPEPTIDYL PEPTIDASE I CLN2"/>
    <property type="match status" value="1"/>
</dbReference>
<dbReference type="EMBL" id="FQVU01000002">
    <property type="protein sequence ID" value="SHG24638.1"/>
    <property type="molecule type" value="Genomic_DNA"/>
</dbReference>
<dbReference type="Proteomes" id="UP000186132">
    <property type="component" value="Unassembled WGS sequence"/>
</dbReference>
<evidence type="ECO:0000256" key="2">
    <source>
        <dbReference type="ARBA" id="ARBA00022801"/>
    </source>
</evidence>
<dbReference type="InterPro" id="IPR000601">
    <property type="entry name" value="PKD_dom"/>
</dbReference>
<organism evidence="8 9">
    <name type="scientific">Jatrophihabitans endophyticus</name>
    <dbReference type="NCBI Taxonomy" id="1206085"/>
    <lineage>
        <taxon>Bacteria</taxon>
        <taxon>Bacillati</taxon>
        <taxon>Actinomycetota</taxon>
        <taxon>Actinomycetes</taxon>
        <taxon>Jatrophihabitantales</taxon>
        <taxon>Jatrophihabitantaceae</taxon>
        <taxon>Jatrophihabitans</taxon>
    </lineage>
</organism>
<feature type="domain" description="Peptidase S53" evidence="7">
    <location>
        <begin position="95"/>
        <end position="522"/>
    </location>
</feature>
<keyword evidence="9" id="KW-1185">Reference proteome</keyword>
<evidence type="ECO:0000313" key="8">
    <source>
        <dbReference type="EMBL" id="SHG24638.1"/>
    </source>
</evidence>
<dbReference type="InterPro" id="IPR036852">
    <property type="entry name" value="Peptidase_S8/S53_dom_sf"/>
</dbReference>
<dbReference type="SUPFAM" id="SSF52743">
    <property type="entry name" value="Subtilisin-like"/>
    <property type="match status" value="1"/>
</dbReference>
<dbReference type="InterPro" id="IPR050819">
    <property type="entry name" value="Tripeptidyl-peptidase_I"/>
</dbReference>
<dbReference type="GO" id="GO:0006508">
    <property type="term" value="P:proteolysis"/>
    <property type="evidence" value="ECO:0007669"/>
    <property type="project" value="UniProtKB-KW"/>
</dbReference>
<dbReference type="InterPro" id="IPR030400">
    <property type="entry name" value="Sedolisin_dom"/>
</dbReference>
<evidence type="ECO:0000256" key="5">
    <source>
        <dbReference type="SAM" id="SignalP"/>
    </source>
</evidence>
<dbReference type="InterPro" id="IPR013783">
    <property type="entry name" value="Ig-like_fold"/>
</dbReference>
<feature type="signal peptide" evidence="5">
    <location>
        <begin position="1"/>
        <end position="26"/>
    </location>
</feature>
<feature type="compositionally biased region" description="Basic and acidic residues" evidence="4">
    <location>
        <begin position="152"/>
        <end position="170"/>
    </location>
</feature>
<protein>
    <submittedName>
        <fullName evidence="8">Subtilase family protein</fullName>
    </submittedName>
</protein>
<feature type="chain" id="PRO_5038903294" evidence="5">
    <location>
        <begin position="27"/>
        <end position="605"/>
    </location>
</feature>
<dbReference type="CDD" id="cd00146">
    <property type="entry name" value="PKD"/>
    <property type="match status" value="1"/>
</dbReference>